<comment type="caution">
    <text evidence="19">The sequence shown here is derived from an EMBL/GenBank/DDBJ whole genome shotgun (WGS) entry which is preliminary data.</text>
</comment>
<evidence type="ECO:0000313" key="20">
    <source>
        <dbReference type="Proteomes" id="UP000184267"/>
    </source>
</evidence>
<dbReference type="GO" id="GO:0005576">
    <property type="term" value="C:extracellular region"/>
    <property type="evidence" value="ECO:0007669"/>
    <property type="project" value="UniProtKB-SubCell"/>
</dbReference>
<protein>
    <recommendedName>
        <fullName evidence="14">galacturonan 1,4-alpha-galacturonidase</fullName>
        <ecNumber evidence="14">3.2.1.67</ecNumber>
    </recommendedName>
</protein>
<evidence type="ECO:0000313" key="19">
    <source>
        <dbReference type="EMBL" id="OJT13801.1"/>
    </source>
</evidence>
<dbReference type="OMA" id="WFNIIIN"/>
<keyword evidence="10 17" id="KW-0326">Glycosidase</keyword>
<keyword evidence="4 18" id="KW-0732">Signal</keyword>
<accession>A0A1M2W1Q8</accession>
<name>A0A1M2W1Q8_TRAPU</name>
<dbReference type="GO" id="GO:0045490">
    <property type="term" value="P:pectin catabolic process"/>
    <property type="evidence" value="ECO:0007669"/>
    <property type="project" value="UniProtKB-ARBA"/>
</dbReference>
<dbReference type="PANTHER" id="PTHR31736">
    <property type="match status" value="1"/>
</dbReference>
<keyword evidence="11" id="KW-0961">Cell wall biogenesis/degradation</keyword>
<evidence type="ECO:0000256" key="12">
    <source>
        <dbReference type="ARBA" id="ARBA00023326"/>
    </source>
</evidence>
<evidence type="ECO:0000256" key="8">
    <source>
        <dbReference type="ARBA" id="ARBA00023180"/>
    </source>
</evidence>
<keyword evidence="8" id="KW-0325">Glycoprotein</keyword>
<evidence type="ECO:0000256" key="4">
    <source>
        <dbReference type="ARBA" id="ARBA00022729"/>
    </source>
</evidence>
<reference evidence="19 20" key="1">
    <citation type="submission" date="2016-10" db="EMBL/GenBank/DDBJ databases">
        <title>Genome sequence of the basidiomycete white-rot fungus Trametes pubescens.</title>
        <authorList>
            <person name="Makela M.R."/>
            <person name="Granchi Z."/>
            <person name="Peng M."/>
            <person name="De Vries R.P."/>
            <person name="Grigoriev I."/>
            <person name="Riley R."/>
            <person name="Hilden K."/>
        </authorList>
    </citation>
    <scope>NUCLEOTIDE SEQUENCE [LARGE SCALE GENOMIC DNA]</scope>
    <source>
        <strain evidence="19 20">FBCC735</strain>
    </source>
</reference>
<dbReference type="GO" id="GO:0071555">
    <property type="term" value="P:cell wall organization"/>
    <property type="evidence" value="ECO:0007669"/>
    <property type="project" value="UniProtKB-KW"/>
</dbReference>
<dbReference type="GO" id="GO:0047911">
    <property type="term" value="F:galacturan 1,4-alpha-galacturonidase activity"/>
    <property type="evidence" value="ECO:0007669"/>
    <property type="project" value="UniProtKB-EC"/>
</dbReference>
<feature type="active site" evidence="16">
    <location>
        <position position="248"/>
    </location>
</feature>
<dbReference type="PANTHER" id="PTHR31736:SF12">
    <property type="entry name" value="EXO-POLYGALACTURONASE, PUTATIVE-RELATED"/>
    <property type="match status" value="1"/>
</dbReference>
<evidence type="ECO:0000256" key="1">
    <source>
        <dbReference type="ARBA" id="ARBA00004613"/>
    </source>
</evidence>
<evidence type="ECO:0000256" key="2">
    <source>
        <dbReference type="ARBA" id="ARBA00008834"/>
    </source>
</evidence>
<dbReference type="AlphaFoldDB" id="A0A1M2W1Q8"/>
<dbReference type="InterPro" id="IPR006626">
    <property type="entry name" value="PbH1"/>
</dbReference>
<dbReference type="GO" id="GO:0004650">
    <property type="term" value="F:polygalacturonase activity"/>
    <property type="evidence" value="ECO:0007669"/>
    <property type="project" value="InterPro"/>
</dbReference>
<evidence type="ECO:0000256" key="5">
    <source>
        <dbReference type="ARBA" id="ARBA00022737"/>
    </source>
</evidence>
<evidence type="ECO:0000256" key="18">
    <source>
        <dbReference type="SAM" id="SignalP"/>
    </source>
</evidence>
<evidence type="ECO:0000256" key="9">
    <source>
        <dbReference type="ARBA" id="ARBA00023277"/>
    </source>
</evidence>
<comment type="similarity">
    <text evidence="2 17">Belongs to the glycosyl hydrolase 28 family.</text>
</comment>
<dbReference type="OrthoDB" id="187139at2759"/>
<keyword evidence="9" id="KW-0119">Carbohydrate metabolism</keyword>
<feature type="signal peptide" evidence="18">
    <location>
        <begin position="1"/>
        <end position="21"/>
    </location>
</feature>
<comment type="catalytic activity">
    <reaction evidence="15">
        <text>[(1-&gt;4)-alpha-D-galacturonosyl](n) + H2O = alpha-D-galacturonate + [(1-&gt;4)-alpha-D-galacturonosyl](n-1)</text>
        <dbReference type="Rhea" id="RHEA:14117"/>
        <dbReference type="Rhea" id="RHEA-COMP:14570"/>
        <dbReference type="Rhea" id="RHEA-COMP:14572"/>
        <dbReference type="ChEBI" id="CHEBI:15377"/>
        <dbReference type="ChEBI" id="CHEBI:58658"/>
        <dbReference type="ChEBI" id="CHEBI:140523"/>
        <dbReference type="EC" id="3.2.1.67"/>
    </reaction>
</comment>
<dbReference type="EC" id="3.2.1.67" evidence="14"/>
<dbReference type="Proteomes" id="UP000184267">
    <property type="component" value="Unassembled WGS sequence"/>
</dbReference>
<comment type="function">
    <text evidence="13">Specific in hydrolyzing the terminal glycosidic bond of polygalacturonic acid and oligogalacturonates.</text>
</comment>
<dbReference type="Pfam" id="PF00295">
    <property type="entry name" value="Glyco_hydro_28"/>
    <property type="match status" value="1"/>
</dbReference>
<dbReference type="InterPro" id="IPR000743">
    <property type="entry name" value="Glyco_hydro_28"/>
</dbReference>
<keyword evidence="12" id="KW-0624">Polysaccharide degradation</keyword>
<dbReference type="PROSITE" id="PS00502">
    <property type="entry name" value="POLYGALACTURONASE"/>
    <property type="match status" value="1"/>
</dbReference>
<evidence type="ECO:0000256" key="7">
    <source>
        <dbReference type="ARBA" id="ARBA00023157"/>
    </source>
</evidence>
<dbReference type="STRING" id="154538.A0A1M2W1Q8"/>
<gene>
    <name evidence="19" type="ORF">TRAPUB_9648</name>
</gene>
<keyword evidence="6 17" id="KW-0378">Hydrolase</keyword>
<dbReference type="SMART" id="SM00710">
    <property type="entry name" value="PbH1"/>
    <property type="match status" value="4"/>
</dbReference>
<proteinExistence type="inferred from homology"/>
<evidence type="ECO:0000256" key="3">
    <source>
        <dbReference type="ARBA" id="ARBA00022525"/>
    </source>
</evidence>
<evidence type="ECO:0000256" key="13">
    <source>
        <dbReference type="ARBA" id="ARBA00037312"/>
    </source>
</evidence>
<dbReference type="InterPro" id="IPR011050">
    <property type="entry name" value="Pectin_lyase_fold/virulence"/>
</dbReference>
<dbReference type="SUPFAM" id="SSF51126">
    <property type="entry name" value="Pectin lyase-like"/>
    <property type="match status" value="1"/>
</dbReference>
<dbReference type="Gene3D" id="2.160.20.10">
    <property type="entry name" value="Single-stranded right-handed beta-helix, Pectin lyase-like"/>
    <property type="match status" value="1"/>
</dbReference>
<keyword evidence="20" id="KW-1185">Reference proteome</keyword>
<feature type="chain" id="PRO_5013313255" description="galacturonan 1,4-alpha-galacturonidase" evidence="18">
    <location>
        <begin position="22"/>
        <end position="343"/>
    </location>
</feature>
<evidence type="ECO:0000256" key="16">
    <source>
        <dbReference type="PROSITE-ProRule" id="PRU10052"/>
    </source>
</evidence>
<keyword evidence="3" id="KW-0964">Secreted</keyword>
<dbReference type="EMBL" id="MNAD01000360">
    <property type="protein sequence ID" value="OJT13801.1"/>
    <property type="molecule type" value="Genomic_DNA"/>
</dbReference>
<evidence type="ECO:0000256" key="10">
    <source>
        <dbReference type="ARBA" id="ARBA00023295"/>
    </source>
</evidence>
<evidence type="ECO:0000256" key="14">
    <source>
        <dbReference type="ARBA" id="ARBA00038933"/>
    </source>
</evidence>
<evidence type="ECO:0000256" key="6">
    <source>
        <dbReference type="ARBA" id="ARBA00022801"/>
    </source>
</evidence>
<organism evidence="19 20">
    <name type="scientific">Trametes pubescens</name>
    <name type="common">White-rot fungus</name>
    <dbReference type="NCBI Taxonomy" id="154538"/>
    <lineage>
        <taxon>Eukaryota</taxon>
        <taxon>Fungi</taxon>
        <taxon>Dikarya</taxon>
        <taxon>Basidiomycota</taxon>
        <taxon>Agaricomycotina</taxon>
        <taxon>Agaricomycetes</taxon>
        <taxon>Polyporales</taxon>
        <taxon>Polyporaceae</taxon>
        <taxon>Trametes</taxon>
    </lineage>
</organism>
<dbReference type="InterPro" id="IPR012334">
    <property type="entry name" value="Pectin_lyas_fold"/>
</dbReference>
<sequence>MLPFRATAVLSVYFLASFAAATPSPLDARASGTCTLTSSGSDDAPAFLKAVADSSCSTVAIPAGTTLSIQSKLNMTGTLDKHINVQGTVKFNPDIDYWTDNSFSFDFQDQAAFWLLGGKNIVLDGGGTLDGSGQAWYDEFAKHSSTVRPILFTIFQATNVTVQNIRMINGPEWINFVNEGQDITFRNISISAVSTSKNAAKNTDGWDIFRSDNVVIADSNIDNGDDCVSFKPNATNILVSNLSCNGSHGISVGSLGQYAGEYDIVQNVLATNIRMSNAQNGARIKAWAGKGVGAGLVKNITFDGFVESNVDNPVVIDQCYMTSADDCAKYPSNTYIQDVWFNK</sequence>
<evidence type="ECO:0000256" key="17">
    <source>
        <dbReference type="RuleBase" id="RU361169"/>
    </source>
</evidence>
<keyword evidence="7" id="KW-1015">Disulfide bond</keyword>
<comment type="subcellular location">
    <subcellularLocation>
        <location evidence="1">Secreted</location>
    </subcellularLocation>
</comment>
<evidence type="ECO:0000256" key="15">
    <source>
        <dbReference type="ARBA" id="ARBA00048766"/>
    </source>
</evidence>
<evidence type="ECO:0000256" key="11">
    <source>
        <dbReference type="ARBA" id="ARBA00023316"/>
    </source>
</evidence>
<keyword evidence="5" id="KW-0677">Repeat</keyword>